<keyword evidence="2" id="KW-0282">Flagellum</keyword>
<reference evidence="2" key="1">
    <citation type="submission" date="2020-12" db="EMBL/GenBank/DDBJ databases">
        <title>Clostridium thailandense sp. nov., a novel acetogenic bacterium isolated from peat land soil in Thailand.</title>
        <authorList>
            <person name="Chaikitkaew S."/>
            <person name="Birkeland N.K."/>
        </authorList>
    </citation>
    <scope>NUCLEOTIDE SEQUENCE</scope>
    <source>
        <strain evidence="2">PL3</strain>
    </source>
</reference>
<dbReference type="InterPro" id="IPR005186">
    <property type="entry name" value="FlaG"/>
</dbReference>
<organism evidence="2 3">
    <name type="scientific">Clostridium thailandense</name>
    <dbReference type="NCBI Taxonomy" id="2794346"/>
    <lineage>
        <taxon>Bacteria</taxon>
        <taxon>Bacillati</taxon>
        <taxon>Bacillota</taxon>
        <taxon>Clostridia</taxon>
        <taxon>Eubacteriales</taxon>
        <taxon>Clostridiaceae</taxon>
        <taxon>Clostridium</taxon>
    </lineage>
</organism>
<proteinExistence type="predicted"/>
<evidence type="ECO:0000313" key="2">
    <source>
        <dbReference type="EMBL" id="MBV7272258.1"/>
    </source>
</evidence>
<accession>A0A949TTU4</accession>
<dbReference type="RefSeq" id="WP_218319289.1">
    <property type="nucleotide sequence ID" value="NZ_JAEEGC010000021.1"/>
</dbReference>
<dbReference type="Pfam" id="PF03646">
    <property type="entry name" value="FlaG"/>
    <property type="match status" value="1"/>
</dbReference>
<name>A0A949TTU4_9CLOT</name>
<dbReference type="AlphaFoldDB" id="A0A949TTU4"/>
<protein>
    <submittedName>
        <fullName evidence="2">Flagellar protein FlaG</fullName>
    </submittedName>
</protein>
<dbReference type="Proteomes" id="UP000694308">
    <property type="component" value="Unassembled WGS sequence"/>
</dbReference>
<dbReference type="EMBL" id="JAEEGC010000021">
    <property type="protein sequence ID" value="MBV7272258.1"/>
    <property type="molecule type" value="Genomic_DNA"/>
</dbReference>
<dbReference type="PANTHER" id="PTHR37166:SF1">
    <property type="entry name" value="PROTEIN FLAG"/>
    <property type="match status" value="1"/>
</dbReference>
<keyword evidence="3" id="KW-1185">Reference proteome</keyword>
<sequence length="131" mass="14194">MEIKGLSQGGQNYYTPNSSAQGSNVDIQVQSTATDSSLSVVQTDSTIKVGGANGKTLDEKDVKKAVDTLNKLFEGTPTHIEYETVGKSKQLAIRIVDNDTKEVIKEIPSKKIVEMIDKFCELAGIMVDEKA</sequence>
<keyword evidence="2" id="KW-0966">Cell projection</keyword>
<evidence type="ECO:0000313" key="3">
    <source>
        <dbReference type="Proteomes" id="UP000694308"/>
    </source>
</evidence>
<feature type="compositionally biased region" description="Polar residues" evidence="1">
    <location>
        <begin position="9"/>
        <end position="28"/>
    </location>
</feature>
<feature type="region of interest" description="Disordered" evidence="1">
    <location>
        <begin position="1"/>
        <end position="28"/>
    </location>
</feature>
<gene>
    <name evidence="2" type="ORF">I6U48_04920</name>
</gene>
<dbReference type="PANTHER" id="PTHR37166">
    <property type="entry name" value="PROTEIN FLAG"/>
    <property type="match status" value="1"/>
</dbReference>
<comment type="caution">
    <text evidence="2">The sequence shown here is derived from an EMBL/GenBank/DDBJ whole genome shotgun (WGS) entry which is preliminary data.</text>
</comment>
<keyword evidence="2" id="KW-0969">Cilium</keyword>
<evidence type="ECO:0000256" key="1">
    <source>
        <dbReference type="SAM" id="MobiDB-lite"/>
    </source>
</evidence>